<dbReference type="PANTHER" id="PTHR33748:SF5">
    <property type="entry name" value="GROUND-LIKE DOMAIN-CONTAINING PROTEIN"/>
    <property type="match status" value="1"/>
</dbReference>
<dbReference type="OrthoDB" id="8062037at2759"/>
<dbReference type="KEGG" id="bbel:109464411"/>
<feature type="compositionally biased region" description="Gly residues" evidence="1">
    <location>
        <begin position="303"/>
        <end position="332"/>
    </location>
</feature>
<dbReference type="Gene3D" id="3.10.310.50">
    <property type="match status" value="1"/>
</dbReference>
<feature type="region of interest" description="Disordered" evidence="1">
    <location>
        <begin position="264"/>
        <end position="332"/>
    </location>
</feature>
<gene>
    <name evidence="4" type="primary">LOC109464411</name>
</gene>
<evidence type="ECO:0000313" key="3">
    <source>
        <dbReference type="Proteomes" id="UP000515135"/>
    </source>
</evidence>
<protein>
    <submittedName>
        <fullName evidence="4">Uncharacterized protein LOC109464411 isoform X1</fullName>
    </submittedName>
</protein>
<evidence type="ECO:0000256" key="1">
    <source>
        <dbReference type="SAM" id="MobiDB-lite"/>
    </source>
</evidence>
<reference evidence="4" key="1">
    <citation type="submission" date="2025-08" db="UniProtKB">
        <authorList>
            <consortium name="RefSeq"/>
        </authorList>
    </citation>
    <scope>IDENTIFICATION</scope>
    <source>
        <tissue evidence="4">Gonad</tissue>
    </source>
</reference>
<sequence>MLRRAGSYMPCHHVMADRGSGLSRTICILLMLMVCLSVSRAQIKGAGWTPEAYPNPQTQPALCGRANTFRNSSWICDPDGILTRWQADELDEYLESVRWETPCPCDVCDGVADGYNIAVALMKSMTVTDKSHNVSYRAQNFANYLRTTTWDFGSCDEGVVILISQKERRVYTSRGNQVRLKLTPFRVITIYEKHRAFFSLEEFQDGIAALIHDYKKVFIGTYRDVEETAKQDLSTVVSGVCVGMSFFFCCGCCMILGKHERDIRLKPKPSSPNWENSSTGSSRTRNTDHPLERQDAGVAGFSGDAGGAGDAGGGDGGGGDGGDGGGGDAGGF</sequence>
<feature type="chain" id="PRO_5028318639" evidence="2">
    <location>
        <begin position="42"/>
        <end position="332"/>
    </location>
</feature>
<organism evidence="3 4">
    <name type="scientific">Branchiostoma belcheri</name>
    <name type="common">Amphioxus</name>
    <dbReference type="NCBI Taxonomy" id="7741"/>
    <lineage>
        <taxon>Eukaryota</taxon>
        <taxon>Metazoa</taxon>
        <taxon>Chordata</taxon>
        <taxon>Cephalochordata</taxon>
        <taxon>Leptocardii</taxon>
        <taxon>Amphioxiformes</taxon>
        <taxon>Branchiostomatidae</taxon>
        <taxon>Branchiostoma</taxon>
    </lineage>
</organism>
<dbReference type="GeneID" id="109464411"/>
<accession>A0A6P4YIS9</accession>
<dbReference type="RefSeq" id="XP_019616946.1">
    <property type="nucleotide sequence ID" value="XM_019761387.1"/>
</dbReference>
<dbReference type="Proteomes" id="UP000515135">
    <property type="component" value="Unplaced"/>
</dbReference>
<feature type="compositionally biased region" description="Basic and acidic residues" evidence="1">
    <location>
        <begin position="285"/>
        <end position="295"/>
    </location>
</feature>
<dbReference type="AlphaFoldDB" id="A0A6P4YIS9"/>
<name>A0A6P4YIS9_BRABE</name>
<proteinExistence type="predicted"/>
<evidence type="ECO:0000256" key="2">
    <source>
        <dbReference type="SAM" id="SignalP"/>
    </source>
</evidence>
<evidence type="ECO:0000313" key="4">
    <source>
        <dbReference type="RefSeq" id="XP_019616946.1"/>
    </source>
</evidence>
<dbReference type="Pfam" id="PF17175">
    <property type="entry name" value="MOLO1"/>
    <property type="match status" value="1"/>
</dbReference>
<keyword evidence="3" id="KW-1185">Reference proteome</keyword>
<keyword evidence="2" id="KW-0732">Signal</keyword>
<dbReference type="InterPro" id="IPR033438">
    <property type="entry name" value="MOLO1"/>
</dbReference>
<dbReference type="GO" id="GO:0005892">
    <property type="term" value="C:acetylcholine-gated channel complex"/>
    <property type="evidence" value="ECO:0007669"/>
    <property type="project" value="InterPro"/>
</dbReference>
<dbReference type="PANTHER" id="PTHR33748">
    <property type="entry name" value="PROTEIN CBG04600"/>
    <property type="match status" value="1"/>
</dbReference>
<feature type="signal peptide" evidence="2">
    <location>
        <begin position="1"/>
        <end position="41"/>
    </location>
</feature>